<evidence type="ECO:0000256" key="5">
    <source>
        <dbReference type="ARBA" id="ARBA00067668"/>
    </source>
</evidence>
<dbReference type="EMBL" id="PHFW01000002">
    <property type="protein sequence ID" value="PQM27512.1"/>
    <property type="molecule type" value="Genomic_DNA"/>
</dbReference>
<sequence length="546" mass="57902">MIARRRRGSAVPDTKFTIPHRIMAAASAHGDAVAIRGEDGAEVRYRDLEPLVRGVAKAFIAAGVAGGDRVAIWAPNATGWIIAAIGAQAAGAAIVPLNTRLKGREAGYILRTSGAKLLLTVADFLGTAYPQLLAGEYLPDLRDIVLLEGDEGGLPWQDFLDRGAALSDDAVDARMDALDADQVCDILFTSGTTGNPKGAVTTHGQNVRLYLAYGETLGYGPGDTFLIINPFFHSFGYKAGWLVALMRGATVLPHAIFQTDKVLERIERERVTLLPGPPTIFQSLLAGPYERFDISSLRVSITGAASVPVALIEEMHEKLGIDVVLTAYGLTETCGTVTMCSVGDDAATVANTAGRPLEGVEVKLIDAAGEVVAPGEAGELLVRGPNVMQGYFNDPAATAAAIDSDGWLRTGDIAVQDARGNVKITDRAKDIFIVGGFNAYPAEIEGLLAANPAVMQSAVIGVPDERLGEVAKAYIVLRPGASATPEEIIAWCRDNMANYKVPRRVAILDELPMNASGKVQKFLLRDAGEEKRPESAKKPTYPSSSP</sequence>
<dbReference type="InterPro" id="IPR042099">
    <property type="entry name" value="ANL_N_sf"/>
</dbReference>
<comment type="caution">
    <text evidence="9">The sequence shown here is derived from an EMBL/GenBank/DDBJ whole genome shotgun (WGS) entry which is preliminary data.</text>
</comment>
<evidence type="ECO:0000259" key="7">
    <source>
        <dbReference type="Pfam" id="PF00501"/>
    </source>
</evidence>
<accession>A0A2S8B533</accession>
<dbReference type="InterPro" id="IPR000873">
    <property type="entry name" value="AMP-dep_synth/lig_dom"/>
</dbReference>
<dbReference type="FunFam" id="3.30.300.30:FF:000008">
    <property type="entry name" value="2,3-dihydroxybenzoate-AMP ligase"/>
    <property type="match status" value="1"/>
</dbReference>
<gene>
    <name evidence="9" type="ORF">CVO77_02690</name>
</gene>
<dbReference type="Pfam" id="PF13193">
    <property type="entry name" value="AMP-binding_C"/>
    <property type="match status" value="1"/>
</dbReference>
<evidence type="ECO:0000256" key="2">
    <source>
        <dbReference type="ARBA" id="ARBA00022598"/>
    </source>
</evidence>
<feature type="domain" description="AMP-binding enzyme C-terminal" evidence="8">
    <location>
        <begin position="443"/>
        <end position="518"/>
    </location>
</feature>
<dbReference type="OrthoDB" id="9803968at2"/>
<dbReference type="Gene3D" id="3.30.300.30">
    <property type="match status" value="1"/>
</dbReference>
<evidence type="ECO:0000256" key="3">
    <source>
        <dbReference type="ARBA" id="ARBA00051915"/>
    </source>
</evidence>
<evidence type="ECO:0000256" key="1">
    <source>
        <dbReference type="ARBA" id="ARBA00006432"/>
    </source>
</evidence>
<evidence type="ECO:0000256" key="6">
    <source>
        <dbReference type="SAM" id="MobiDB-lite"/>
    </source>
</evidence>
<dbReference type="GO" id="GO:0006631">
    <property type="term" value="P:fatty acid metabolic process"/>
    <property type="evidence" value="ECO:0007669"/>
    <property type="project" value="TreeGrafter"/>
</dbReference>
<organism evidence="9 10">
    <name type="scientific">Sphingopyxis lindanitolerans</name>
    <dbReference type="NCBI Taxonomy" id="2054227"/>
    <lineage>
        <taxon>Bacteria</taxon>
        <taxon>Pseudomonadati</taxon>
        <taxon>Pseudomonadota</taxon>
        <taxon>Alphaproteobacteria</taxon>
        <taxon>Sphingomonadales</taxon>
        <taxon>Sphingomonadaceae</taxon>
        <taxon>Sphingopyxis</taxon>
    </lineage>
</organism>
<evidence type="ECO:0000313" key="10">
    <source>
        <dbReference type="Proteomes" id="UP000238954"/>
    </source>
</evidence>
<dbReference type="PANTHER" id="PTHR43201">
    <property type="entry name" value="ACYL-COA SYNTHETASE"/>
    <property type="match status" value="1"/>
</dbReference>
<dbReference type="SUPFAM" id="SSF56801">
    <property type="entry name" value="Acetyl-CoA synthetase-like"/>
    <property type="match status" value="1"/>
</dbReference>
<dbReference type="InterPro" id="IPR045851">
    <property type="entry name" value="AMP-bd_C_sf"/>
</dbReference>
<evidence type="ECO:0000313" key="9">
    <source>
        <dbReference type="EMBL" id="PQM27512.1"/>
    </source>
</evidence>
<feature type="region of interest" description="Disordered" evidence="6">
    <location>
        <begin position="524"/>
        <end position="546"/>
    </location>
</feature>
<feature type="domain" description="AMP-dependent synthetase/ligase" evidence="7">
    <location>
        <begin position="25"/>
        <end position="392"/>
    </location>
</feature>
<dbReference type="AlphaFoldDB" id="A0A2S8B533"/>
<dbReference type="NCBIfam" id="NF005801">
    <property type="entry name" value="PRK07656.1"/>
    <property type="match status" value="1"/>
</dbReference>
<dbReference type="InterPro" id="IPR020845">
    <property type="entry name" value="AMP-binding_CS"/>
</dbReference>
<dbReference type="EC" id="6.2.1.44" evidence="4"/>
<comment type="similarity">
    <text evidence="1">Belongs to the ATP-dependent AMP-binding enzyme family.</text>
</comment>
<comment type="catalytic activity">
    <reaction evidence="3">
        <text>3-(methylsulfanyl)propanoate + ATP + CoA = 3-(methylsulfanyl)propanoyl-CoA + AMP + diphosphate</text>
        <dbReference type="Rhea" id="RHEA:43052"/>
        <dbReference type="ChEBI" id="CHEBI:30616"/>
        <dbReference type="ChEBI" id="CHEBI:33019"/>
        <dbReference type="ChEBI" id="CHEBI:49016"/>
        <dbReference type="ChEBI" id="CHEBI:57287"/>
        <dbReference type="ChEBI" id="CHEBI:82815"/>
        <dbReference type="ChEBI" id="CHEBI:456215"/>
        <dbReference type="EC" id="6.2.1.44"/>
    </reaction>
    <physiologicalReaction direction="left-to-right" evidence="3">
        <dbReference type="Rhea" id="RHEA:43053"/>
    </physiologicalReaction>
</comment>
<protein>
    <recommendedName>
        <fullName evidence="5">3-methylmercaptopropionyl-CoA ligase</fullName>
        <ecNumber evidence="4">6.2.1.44</ecNumber>
    </recommendedName>
</protein>
<dbReference type="InterPro" id="IPR025110">
    <property type="entry name" value="AMP-bd_C"/>
</dbReference>
<reference evidence="10" key="1">
    <citation type="submission" date="2017-11" db="EMBL/GenBank/DDBJ databases">
        <title>The complete genome sequence of Sphingopyxis pomeranensis sp. nov. strain WS5A3p.</title>
        <authorList>
            <person name="Kaminski M.A."/>
        </authorList>
    </citation>
    <scope>NUCLEOTIDE SEQUENCE [LARGE SCALE GENOMIC DNA]</scope>
    <source>
        <strain evidence="10">WS5A3p</strain>
    </source>
</reference>
<dbReference type="PROSITE" id="PS00455">
    <property type="entry name" value="AMP_BINDING"/>
    <property type="match status" value="1"/>
</dbReference>
<feature type="compositionally biased region" description="Basic and acidic residues" evidence="6">
    <location>
        <begin position="524"/>
        <end position="537"/>
    </location>
</feature>
<evidence type="ECO:0000256" key="4">
    <source>
        <dbReference type="ARBA" id="ARBA00066616"/>
    </source>
</evidence>
<name>A0A2S8B533_9SPHN</name>
<evidence type="ECO:0000259" key="8">
    <source>
        <dbReference type="Pfam" id="PF13193"/>
    </source>
</evidence>
<dbReference type="PANTHER" id="PTHR43201:SF5">
    <property type="entry name" value="MEDIUM-CHAIN ACYL-COA LIGASE ACSF2, MITOCHONDRIAL"/>
    <property type="match status" value="1"/>
</dbReference>
<dbReference type="Pfam" id="PF00501">
    <property type="entry name" value="AMP-binding"/>
    <property type="match status" value="1"/>
</dbReference>
<dbReference type="GO" id="GO:0031956">
    <property type="term" value="F:medium-chain fatty acid-CoA ligase activity"/>
    <property type="evidence" value="ECO:0007669"/>
    <property type="project" value="TreeGrafter"/>
</dbReference>
<keyword evidence="2 9" id="KW-0436">Ligase</keyword>
<dbReference type="Proteomes" id="UP000238954">
    <property type="component" value="Chromosome"/>
</dbReference>
<keyword evidence="10" id="KW-1185">Reference proteome</keyword>
<proteinExistence type="inferred from homology"/>
<dbReference type="Gene3D" id="3.40.50.12780">
    <property type="entry name" value="N-terminal domain of ligase-like"/>
    <property type="match status" value="1"/>
</dbReference>